<dbReference type="GO" id="GO:0003677">
    <property type="term" value="F:DNA binding"/>
    <property type="evidence" value="ECO:0007669"/>
    <property type="project" value="InterPro"/>
</dbReference>
<evidence type="ECO:0000256" key="7">
    <source>
        <dbReference type="RuleBase" id="RU003991"/>
    </source>
</evidence>
<dbReference type="Proteomes" id="UP000293846">
    <property type="component" value="Unassembled WGS sequence"/>
</dbReference>
<reference evidence="9 10" key="1">
    <citation type="submission" date="2019-03" db="EMBL/GenBank/DDBJ databases">
        <authorList>
            <person name="Jensen L."/>
            <person name="Storgaard J."/>
            <person name="Sulaj E."/>
            <person name="Schramm A."/>
            <person name="Marshall I.P.G."/>
        </authorList>
    </citation>
    <scope>NUCLEOTIDE SEQUENCE [LARGE SCALE GENOMIC DNA]</scope>
    <source>
        <strain evidence="9 10">2017H2G3</strain>
    </source>
</reference>
<dbReference type="EMBL" id="SJTH01000006">
    <property type="protein sequence ID" value="TCJ04883.1"/>
    <property type="molecule type" value="Genomic_DNA"/>
</dbReference>
<evidence type="ECO:0000256" key="4">
    <source>
        <dbReference type="ARBA" id="ARBA00022813"/>
    </source>
</evidence>
<comment type="similarity">
    <text evidence="1 7">Belongs to the peptidase S24 family.</text>
</comment>
<dbReference type="GO" id="GO:0016787">
    <property type="term" value="F:hydrolase activity"/>
    <property type="evidence" value="ECO:0007669"/>
    <property type="project" value="UniProtKB-KW"/>
</dbReference>
<dbReference type="CDD" id="cd06529">
    <property type="entry name" value="S24_LexA-like"/>
    <property type="match status" value="1"/>
</dbReference>
<proteinExistence type="inferred from homology"/>
<keyword evidence="10" id="KW-1185">Reference proteome</keyword>
<dbReference type="GO" id="GO:0006355">
    <property type="term" value="P:regulation of DNA-templated transcription"/>
    <property type="evidence" value="ECO:0007669"/>
    <property type="project" value="InterPro"/>
</dbReference>
<evidence type="ECO:0000259" key="8">
    <source>
        <dbReference type="PROSITE" id="PS50943"/>
    </source>
</evidence>
<dbReference type="PANTHER" id="PTHR33516:SF2">
    <property type="entry name" value="LEXA REPRESSOR-RELATED"/>
    <property type="match status" value="1"/>
</dbReference>
<keyword evidence="5" id="KW-0234">DNA repair</keyword>
<dbReference type="GO" id="GO:0006281">
    <property type="term" value="P:DNA repair"/>
    <property type="evidence" value="ECO:0007669"/>
    <property type="project" value="UniProtKB-KW"/>
</dbReference>
<name>A0A4R1B2T9_9BACI</name>
<evidence type="ECO:0000256" key="3">
    <source>
        <dbReference type="ARBA" id="ARBA00022801"/>
    </source>
</evidence>
<dbReference type="AlphaFoldDB" id="A0A4R1B2T9"/>
<dbReference type="OrthoDB" id="194368at2"/>
<evidence type="ECO:0000313" key="9">
    <source>
        <dbReference type="EMBL" id="TCJ04883.1"/>
    </source>
</evidence>
<comment type="caution">
    <text evidence="9">The sequence shown here is derived from an EMBL/GenBank/DDBJ whole genome shotgun (WGS) entry which is preliminary data.</text>
</comment>
<feature type="domain" description="HTH cro/C1-type" evidence="8">
    <location>
        <begin position="16"/>
        <end position="70"/>
    </location>
</feature>
<keyword evidence="2" id="KW-0227">DNA damage</keyword>
<dbReference type="InterPro" id="IPR010982">
    <property type="entry name" value="Lambda_DNA-bd_dom_sf"/>
</dbReference>
<evidence type="ECO:0000256" key="5">
    <source>
        <dbReference type="ARBA" id="ARBA00023204"/>
    </source>
</evidence>
<gene>
    <name evidence="9" type="ORF">E0Y62_06590</name>
</gene>
<dbReference type="SMART" id="SM00530">
    <property type="entry name" value="HTH_XRE"/>
    <property type="match status" value="1"/>
</dbReference>
<dbReference type="InterPro" id="IPR001387">
    <property type="entry name" value="Cro/C1-type_HTH"/>
</dbReference>
<keyword evidence="4 7" id="KW-0068">Autocatalytic cleavage</keyword>
<protein>
    <submittedName>
        <fullName evidence="9">Helix-turn-helix domain-containing protein</fullName>
    </submittedName>
</protein>
<dbReference type="SUPFAM" id="SSF47413">
    <property type="entry name" value="lambda repressor-like DNA-binding domains"/>
    <property type="match status" value="1"/>
</dbReference>
<sequence>MIDRDLPLKRKISDNIKRLMKDRGWTQLKLSEKSRISKSTLSDYINCNTLISPGNVEKLSEAFGVHKSDIDPSFKNVYPIKEEKLLYGDAPLFTSLPIVGAISCGNGVLAYEDIEGYEDTPDSWLNGGEYFYLRAKGDSMINARIHEGDLLLIRRQEEVENGEIAAVLIDGEAVLKKVYKNTDSMILQSENPKYPPIIVGKGQNIQVIGKLKRAVIVY</sequence>
<evidence type="ECO:0000256" key="2">
    <source>
        <dbReference type="ARBA" id="ARBA00022763"/>
    </source>
</evidence>
<dbReference type="Gene3D" id="2.10.109.10">
    <property type="entry name" value="Umud Fragment, subunit A"/>
    <property type="match status" value="1"/>
</dbReference>
<dbReference type="PANTHER" id="PTHR33516">
    <property type="entry name" value="LEXA REPRESSOR"/>
    <property type="match status" value="1"/>
</dbReference>
<evidence type="ECO:0000313" key="10">
    <source>
        <dbReference type="Proteomes" id="UP000293846"/>
    </source>
</evidence>
<dbReference type="InterPro" id="IPR039418">
    <property type="entry name" value="LexA-like"/>
</dbReference>
<dbReference type="RefSeq" id="WP_131236441.1">
    <property type="nucleotide sequence ID" value="NZ_SJTH01000006.1"/>
</dbReference>
<dbReference type="Gene3D" id="1.10.260.40">
    <property type="entry name" value="lambda repressor-like DNA-binding domains"/>
    <property type="match status" value="1"/>
</dbReference>
<dbReference type="SUPFAM" id="SSF51306">
    <property type="entry name" value="LexA/Signal peptidase"/>
    <property type="match status" value="1"/>
</dbReference>
<dbReference type="InterPro" id="IPR015927">
    <property type="entry name" value="Peptidase_S24_S26A/B/C"/>
</dbReference>
<keyword evidence="6" id="KW-0742">SOS response</keyword>
<accession>A0A4R1B2T9</accession>
<dbReference type="InterPro" id="IPR050077">
    <property type="entry name" value="LexA_repressor"/>
</dbReference>
<dbReference type="Pfam" id="PF00717">
    <property type="entry name" value="Peptidase_S24"/>
    <property type="match status" value="1"/>
</dbReference>
<dbReference type="Pfam" id="PF01381">
    <property type="entry name" value="HTH_3"/>
    <property type="match status" value="1"/>
</dbReference>
<dbReference type="InterPro" id="IPR036286">
    <property type="entry name" value="LexA/Signal_pep-like_sf"/>
</dbReference>
<dbReference type="InterPro" id="IPR006197">
    <property type="entry name" value="Peptidase_S24_LexA"/>
</dbReference>
<organism evidence="9 10">
    <name type="scientific">Cytobacillus praedii</name>
    <dbReference type="NCBI Taxonomy" id="1742358"/>
    <lineage>
        <taxon>Bacteria</taxon>
        <taxon>Bacillati</taxon>
        <taxon>Bacillota</taxon>
        <taxon>Bacilli</taxon>
        <taxon>Bacillales</taxon>
        <taxon>Bacillaceae</taxon>
        <taxon>Cytobacillus</taxon>
    </lineage>
</organism>
<dbReference type="PROSITE" id="PS50943">
    <property type="entry name" value="HTH_CROC1"/>
    <property type="match status" value="1"/>
</dbReference>
<evidence type="ECO:0000256" key="6">
    <source>
        <dbReference type="ARBA" id="ARBA00023236"/>
    </source>
</evidence>
<dbReference type="GO" id="GO:0009432">
    <property type="term" value="P:SOS response"/>
    <property type="evidence" value="ECO:0007669"/>
    <property type="project" value="UniProtKB-KW"/>
</dbReference>
<dbReference type="PRINTS" id="PR00726">
    <property type="entry name" value="LEXASERPTASE"/>
</dbReference>
<keyword evidence="3 7" id="KW-0378">Hydrolase</keyword>
<evidence type="ECO:0000256" key="1">
    <source>
        <dbReference type="ARBA" id="ARBA00007484"/>
    </source>
</evidence>
<dbReference type="CDD" id="cd00093">
    <property type="entry name" value="HTH_XRE"/>
    <property type="match status" value="1"/>
</dbReference>